<reference evidence="13 14" key="1">
    <citation type="journal article" date="2011" name="Nature">
        <title>A high-resolution map of human evolutionary constraint using 29 mammals.</title>
        <authorList>
            <person name="Lindblad-Toh K."/>
            <person name="Garber M."/>
            <person name="Zuk O."/>
            <person name="Lin M.F."/>
            <person name="Parker B.J."/>
            <person name="Washietl S."/>
            <person name="Kheradpour P."/>
            <person name="Ernst J."/>
            <person name="Jordan G."/>
            <person name="Mauceli E."/>
            <person name="Ward L.D."/>
            <person name="Lowe C.B."/>
            <person name="Holloway A.K."/>
            <person name="Clamp M."/>
            <person name="Gnerre S."/>
            <person name="Alfoldi J."/>
            <person name="Beal K."/>
            <person name="Chang J."/>
            <person name="Clawson H."/>
            <person name="Cuff J."/>
            <person name="Di Palma F."/>
            <person name="Fitzgerald S."/>
            <person name="Flicek P."/>
            <person name="Guttman M."/>
            <person name="Hubisz M.J."/>
            <person name="Jaffe D.B."/>
            <person name="Jungreis I."/>
            <person name="Kent W.J."/>
            <person name="Kostka D."/>
            <person name="Lara M."/>
            <person name="Martins A.L."/>
            <person name="Massingham T."/>
            <person name="Moltke I."/>
            <person name="Raney B.J."/>
            <person name="Rasmussen M.D."/>
            <person name="Robinson J."/>
            <person name="Stark A."/>
            <person name="Vilella A.J."/>
            <person name="Wen J."/>
            <person name="Xie X."/>
            <person name="Zody M.C."/>
            <person name="Baldwin J."/>
            <person name="Bloom T."/>
            <person name="Chin C.W."/>
            <person name="Heiman D."/>
            <person name="Nicol R."/>
            <person name="Nusbaum C."/>
            <person name="Young S."/>
            <person name="Wilkinson J."/>
            <person name="Worley K.C."/>
            <person name="Kovar C.L."/>
            <person name="Muzny D.M."/>
            <person name="Gibbs R.A."/>
            <person name="Cree A."/>
            <person name="Dihn H.H."/>
            <person name="Fowler G."/>
            <person name="Jhangiani S."/>
            <person name="Joshi V."/>
            <person name="Lee S."/>
            <person name="Lewis L.R."/>
            <person name="Nazareth L.V."/>
            <person name="Okwuonu G."/>
            <person name="Santibanez J."/>
            <person name="Warren W.C."/>
            <person name="Mardis E.R."/>
            <person name="Weinstock G.M."/>
            <person name="Wilson R.K."/>
            <person name="Delehaunty K."/>
            <person name="Dooling D."/>
            <person name="Fronik C."/>
            <person name="Fulton L."/>
            <person name="Fulton B."/>
            <person name="Graves T."/>
            <person name="Minx P."/>
            <person name="Sodergren E."/>
            <person name="Birney E."/>
            <person name="Margulies E.H."/>
            <person name="Herrero J."/>
            <person name="Green E.D."/>
            <person name="Haussler D."/>
            <person name="Siepel A."/>
            <person name="Goldman N."/>
            <person name="Pollard K.S."/>
            <person name="Pedersen J.S."/>
            <person name="Lander E.S."/>
            <person name="Kellis M."/>
        </authorList>
    </citation>
    <scope>NUCLEOTIDE SEQUENCE [LARGE SCALE GENOMIC DNA]</scope>
    <source>
        <strain evidence="13 14">Thorbecke inbred</strain>
    </source>
</reference>
<dbReference type="AlphaFoldDB" id="A0A5F9CMB9"/>
<evidence type="ECO:0000256" key="7">
    <source>
        <dbReference type="ARBA" id="ARBA00049497"/>
    </source>
</evidence>
<reference evidence="13" key="3">
    <citation type="submission" date="2025-09" db="UniProtKB">
        <authorList>
            <consortium name="Ensembl"/>
        </authorList>
    </citation>
    <scope>IDENTIFICATION</scope>
    <source>
        <strain evidence="13">Thorbecke</strain>
    </source>
</reference>
<dbReference type="Pfam" id="PF10294">
    <property type="entry name" value="Methyltransf_16"/>
    <property type="match status" value="1"/>
</dbReference>
<dbReference type="GO" id="GO:0032259">
    <property type="term" value="P:methylation"/>
    <property type="evidence" value="ECO:0007669"/>
    <property type="project" value="UniProtKB-KW"/>
</dbReference>
<evidence type="ECO:0000256" key="4">
    <source>
        <dbReference type="ARBA" id="ARBA00022679"/>
    </source>
</evidence>
<keyword evidence="4" id="KW-0808">Transferase</keyword>
<proteinExistence type="inferred from homology"/>
<dbReference type="PANTHER" id="PTHR23108">
    <property type="entry name" value="METHYLTRANSFERASE-RELATED"/>
    <property type="match status" value="1"/>
</dbReference>
<accession>A0A5F9CMB9</accession>
<evidence type="ECO:0000256" key="9">
    <source>
        <dbReference type="ARBA" id="ARBA00061229"/>
    </source>
</evidence>
<feature type="compositionally biased region" description="Basic and acidic residues" evidence="12">
    <location>
        <begin position="113"/>
        <end position="134"/>
    </location>
</feature>
<keyword evidence="5" id="KW-0949">S-adenosyl-L-methionine</keyword>
<evidence type="ECO:0000256" key="6">
    <source>
        <dbReference type="ARBA" id="ARBA00023242"/>
    </source>
</evidence>
<evidence type="ECO:0000256" key="5">
    <source>
        <dbReference type="ARBA" id="ARBA00022691"/>
    </source>
</evidence>
<organism evidence="13 14">
    <name type="scientific">Oryctolagus cuniculus</name>
    <name type="common">Rabbit</name>
    <dbReference type="NCBI Taxonomy" id="9986"/>
    <lineage>
        <taxon>Eukaryota</taxon>
        <taxon>Metazoa</taxon>
        <taxon>Chordata</taxon>
        <taxon>Craniata</taxon>
        <taxon>Vertebrata</taxon>
        <taxon>Euteleostomi</taxon>
        <taxon>Mammalia</taxon>
        <taxon>Eutheria</taxon>
        <taxon>Euarchontoglires</taxon>
        <taxon>Glires</taxon>
        <taxon>Lagomorpha</taxon>
        <taxon>Leporidae</taxon>
        <taxon>Oryctolagus</taxon>
    </lineage>
</organism>
<dbReference type="FunFam" id="3.40.50.150:FF:000156">
    <property type="entry name" value="Methyltransferase like 22"/>
    <property type="match status" value="1"/>
</dbReference>
<dbReference type="Proteomes" id="UP000001811">
    <property type="component" value="Chromosome 6"/>
</dbReference>
<comment type="subunit">
    <text evidence="10">Interacts with members of the heat shock protein 90 and 70 families; these proteins probably are methylation substrates.</text>
</comment>
<evidence type="ECO:0000256" key="2">
    <source>
        <dbReference type="ARBA" id="ARBA00022553"/>
    </source>
</evidence>
<gene>
    <name evidence="13" type="primary">METTL22</name>
</gene>
<dbReference type="PANTHER" id="PTHR23108:SF0">
    <property type="entry name" value="METHYLTRANSFERASE-LIKE PROTEIN 22"/>
    <property type="match status" value="1"/>
</dbReference>
<evidence type="ECO:0000256" key="11">
    <source>
        <dbReference type="ARBA" id="ARBA00068044"/>
    </source>
</evidence>
<dbReference type="GO" id="GO:0016279">
    <property type="term" value="F:protein-lysine N-methyltransferase activity"/>
    <property type="evidence" value="ECO:0007669"/>
    <property type="project" value="Ensembl"/>
</dbReference>
<dbReference type="SUPFAM" id="SSF53335">
    <property type="entry name" value="S-adenosyl-L-methionine-dependent methyltransferases"/>
    <property type="match status" value="1"/>
</dbReference>
<dbReference type="Bgee" id="ENSOCUG00000006701">
    <property type="expression patterns" value="Expressed in testis and 17 other cell types or tissues"/>
</dbReference>
<dbReference type="Ensembl" id="ENSOCUT00000063077.1">
    <property type="protein sequence ID" value="ENSOCUP00000034655.1"/>
    <property type="gene ID" value="ENSOCUG00000006701.4"/>
</dbReference>
<dbReference type="SMR" id="A0A5F9CMB9"/>
<dbReference type="CDD" id="cd02440">
    <property type="entry name" value="AdoMet_MTases"/>
    <property type="match status" value="1"/>
</dbReference>
<evidence type="ECO:0000313" key="13">
    <source>
        <dbReference type="Ensembl" id="ENSOCUP00000034655.1"/>
    </source>
</evidence>
<dbReference type="GO" id="GO:0032991">
    <property type="term" value="C:protein-containing complex"/>
    <property type="evidence" value="ECO:0007669"/>
    <property type="project" value="Ensembl"/>
</dbReference>
<dbReference type="InterPro" id="IPR019410">
    <property type="entry name" value="Methyltransf_16"/>
</dbReference>
<dbReference type="InterPro" id="IPR038899">
    <property type="entry name" value="METTL22"/>
</dbReference>
<evidence type="ECO:0000256" key="1">
    <source>
        <dbReference type="ARBA" id="ARBA00004123"/>
    </source>
</evidence>
<sequence>MVQLVPAPAMDEITFRSDTVLSDVHLYTPNHRHLMVRLNGVGQPVFLSQFKLLWSRDSQTEPGAESGGHSHVHAEGTPPGSGCTDEGSSLSPGAGTTSQEGAGAQLDEDGDLDVERRPRATSDPDPAEPPRDKVQPVVLAQEEDDGPGDEAWDGSALGVIRIEHTMATPLEDVGKQVWRGALLLADYILFRRDLFQGRTVLELGAGTGLASVVAATVARTVYCTDVGADLLSMCQRNIALNSHLAAPGGGTVKVKELDWLKDDLCTDPEVPFSWSEEDVCDLYAHTTVLLAAEVFYDDDLTDALFKTLSRLAHRFHNACTAILAVEKRLNFTLRHLDVTCEAYDHFRASLQALQRLPDSRLRFVVEPVEASFPQLLLYERIRQLVGVGRWAVKPWLLGRGGGAPLPTALRCGLAQRLGSLGAAPVLSAHCGLQHAFFPWPQFRLQSKQDLKEQEVSAGTAWVQILRWGPQCGSRRSHVQCGHTLAPQTGQLCAGTASPPLGALCGHHLPATAALASTATLRTHVDSQQEVLELRPRLFL</sequence>
<evidence type="ECO:0000313" key="14">
    <source>
        <dbReference type="Proteomes" id="UP000001811"/>
    </source>
</evidence>
<dbReference type="GO" id="GO:0031072">
    <property type="term" value="F:heat shock protein binding"/>
    <property type="evidence" value="ECO:0007669"/>
    <property type="project" value="Ensembl"/>
</dbReference>
<dbReference type="STRING" id="9986.ENSOCUP00000034655"/>
<comment type="subcellular location">
    <subcellularLocation>
        <location evidence="1">Nucleus</location>
    </subcellularLocation>
</comment>
<dbReference type="InParanoid" id="A0A5F9CMB9"/>
<keyword evidence="6" id="KW-0539">Nucleus</keyword>
<evidence type="ECO:0000256" key="8">
    <source>
        <dbReference type="ARBA" id="ARBA00059634"/>
    </source>
</evidence>
<keyword evidence="3" id="KW-0489">Methyltransferase</keyword>
<dbReference type="EMBL" id="AAGW02056892">
    <property type="status" value="NOT_ANNOTATED_CDS"/>
    <property type="molecule type" value="Genomic_DNA"/>
</dbReference>
<comment type="similarity">
    <text evidence="9">Belongs to the methyltransferase superfamily. METTL22 family.</text>
</comment>
<keyword evidence="2" id="KW-0597">Phosphoprotein</keyword>
<name>A0A5F9CMB9_RABIT</name>
<reference evidence="13" key="2">
    <citation type="submission" date="2025-08" db="UniProtKB">
        <authorList>
            <consortium name="Ensembl"/>
        </authorList>
    </citation>
    <scope>IDENTIFICATION</scope>
    <source>
        <strain evidence="13">Thorbecke</strain>
    </source>
</reference>
<comment type="catalytic activity">
    <reaction evidence="7">
        <text>L-lysyl-[protein] + 3 S-adenosyl-L-methionine = N(6),N(6),N(6)-trimethyl-L-lysyl-[protein] + 3 S-adenosyl-L-homocysteine + 3 H(+)</text>
        <dbReference type="Rhea" id="RHEA:54192"/>
        <dbReference type="Rhea" id="RHEA-COMP:9752"/>
        <dbReference type="Rhea" id="RHEA-COMP:13826"/>
        <dbReference type="ChEBI" id="CHEBI:15378"/>
        <dbReference type="ChEBI" id="CHEBI:29969"/>
        <dbReference type="ChEBI" id="CHEBI:57856"/>
        <dbReference type="ChEBI" id="CHEBI:59789"/>
        <dbReference type="ChEBI" id="CHEBI:61961"/>
    </reaction>
    <physiologicalReaction direction="left-to-right" evidence="7">
        <dbReference type="Rhea" id="RHEA:54193"/>
    </physiologicalReaction>
</comment>
<feature type="compositionally biased region" description="Polar residues" evidence="12">
    <location>
        <begin position="86"/>
        <end position="100"/>
    </location>
</feature>
<keyword evidence="14" id="KW-1185">Reference proteome</keyword>
<dbReference type="InterPro" id="IPR029063">
    <property type="entry name" value="SAM-dependent_MTases_sf"/>
</dbReference>
<evidence type="ECO:0000256" key="10">
    <source>
        <dbReference type="ARBA" id="ARBA00062954"/>
    </source>
</evidence>
<dbReference type="GeneTree" id="ENSGT00510000048539"/>
<dbReference type="Gene3D" id="3.40.50.150">
    <property type="entry name" value="Vaccinia Virus protein VP39"/>
    <property type="match status" value="1"/>
</dbReference>
<comment type="function">
    <text evidence="8">Protein N-lysine methyltransferase. Trimethylates KIN at Lys-135 (in vitro).</text>
</comment>
<dbReference type="GO" id="GO:0005730">
    <property type="term" value="C:nucleolus"/>
    <property type="evidence" value="ECO:0007669"/>
    <property type="project" value="Ensembl"/>
</dbReference>
<evidence type="ECO:0000256" key="3">
    <source>
        <dbReference type="ARBA" id="ARBA00022603"/>
    </source>
</evidence>
<feature type="region of interest" description="Disordered" evidence="12">
    <location>
        <begin position="58"/>
        <end position="137"/>
    </location>
</feature>
<dbReference type="GO" id="GO:0005654">
    <property type="term" value="C:nucleoplasm"/>
    <property type="evidence" value="ECO:0007669"/>
    <property type="project" value="Ensembl"/>
</dbReference>
<protein>
    <recommendedName>
        <fullName evidence="11">Methyltransferase-like protein 22</fullName>
    </recommendedName>
</protein>
<dbReference type="FunCoup" id="A0A5F9CMB9">
    <property type="interactions" value="553"/>
</dbReference>
<evidence type="ECO:0000256" key="12">
    <source>
        <dbReference type="SAM" id="MobiDB-lite"/>
    </source>
</evidence>